<dbReference type="STRING" id="157652.A0A371E2K6"/>
<feature type="region of interest" description="Disordered" evidence="1">
    <location>
        <begin position="1"/>
        <end position="199"/>
    </location>
</feature>
<evidence type="ECO:0000313" key="3">
    <source>
        <dbReference type="Proteomes" id="UP000257109"/>
    </source>
</evidence>
<organism evidence="2 3">
    <name type="scientific">Mucuna pruriens</name>
    <name type="common">Velvet bean</name>
    <name type="synonym">Dolichos pruriens</name>
    <dbReference type="NCBI Taxonomy" id="157652"/>
    <lineage>
        <taxon>Eukaryota</taxon>
        <taxon>Viridiplantae</taxon>
        <taxon>Streptophyta</taxon>
        <taxon>Embryophyta</taxon>
        <taxon>Tracheophyta</taxon>
        <taxon>Spermatophyta</taxon>
        <taxon>Magnoliopsida</taxon>
        <taxon>eudicotyledons</taxon>
        <taxon>Gunneridae</taxon>
        <taxon>Pentapetalae</taxon>
        <taxon>rosids</taxon>
        <taxon>fabids</taxon>
        <taxon>Fabales</taxon>
        <taxon>Fabaceae</taxon>
        <taxon>Papilionoideae</taxon>
        <taxon>50 kb inversion clade</taxon>
        <taxon>NPAAA clade</taxon>
        <taxon>indigoferoid/millettioid clade</taxon>
        <taxon>Phaseoleae</taxon>
        <taxon>Mucuna</taxon>
    </lineage>
</organism>
<evidence type="ECO:0000313" key="2">
    <source>
        <dbReference type="EMBL" id="RDX60254.1"/>
    </source>
</evidence>
<feature type="region of interest" description="Disordered" evidence="1">
    <location>
        <begin position="248"/>
        <end position="267"/>
    </location>
</feature>
<feature type="compositionally biased region" description="Basic residues" evidence="1">
    <location>
        <begin position="67"/>
        <end position="90"/>
    </location>
</feature>
<feature type="compositionally biased region" description="Basic residues" evidence="1">
    <location>
        <begin position="159"/>
        <end position="189"/>
    </location>
</feature>
<dbReference type="PANTHER" id="PTHR36808">
    <property type="entry name" value="TRANSCRIPTIONAL REGULATOR ATRX-LIKE PROTEIN"/>
    <property type="match status" value="1"/>
</dbReference>
<feature type="region of interest" description="Disordered" evidence="1">
    <location>
        <begin position="473"/>
        <end position="502"/>
    </location>
</feature>
<dbReference type="PANTHER" id="PTHR36808:SF1">
    <property type="entry name" value="TRANSCRIPTIONAL REGULATOR ATRX-LIKE PROTEIN"/>
    <property type="match status" value="1"/>
</dbReference>
<dbReference type="EMBL" id="QJKJ01016988">
    <property type="protein sequence ID" value="RDX60254.1"/>
    <property type="molecule type" value="Genomic_DNA"/>
</dbReference>
<gene>
    <name evidence="2" type="ORF">CR513_61616</name>
</gene>
<dbReference type="AlphaFoldDB" id="A0A371E2K6"/>
<reference evidence="2" key="1">
    <citation type="submission" date="2018-05" db="EMBL/GenBank/DDBJ databases">
        <title>Draft genome of Mucuna pruriens seed.</title>
        <authorList>
            <person name="Nnadi N.E."/>
            <person name="Vos R."/>
            <person name="Hasami M.H."/>
            <person name="Devisetty U.K."/>
            <person name="Aguiy J.C."/>
        </authorList>
    </citation>
    <scope>NUCLEOTIDE SEQUENCE [LARGE SCALE GENOMIC DNA]</scope>
    <source>
        <strain evidence="2">JCA_2017</strain>
    </source>
</reference>
<evidence type="ECO:0000256" key="1">
    <source>
        <dbReference type="SAM" id="MobiDB-lite"/>
    </source>
</evidence>
<sequence length="583" mass="65925">MEKSSSSLKRKRSKKLSKAKTSSKSKKSRKNKSKKVRRHEVSLSSSDYDDPKCLDKSASSSSEDGYRRKRDRSRTRKDAKGRKRKARGRSYSRDSSEDSHYARKRKKVKRKNEYDEVRKKPVQKKKIKREASVDSMSSRSRSCSTCQDGSASNDDSQYKNRRGRSERKEKDRRRMRGRSGSKKSSRYRARSCSSCSPYSENSYEVTEEKYVGENNSRWLRSVITVTKEAEDYGELCRNETKEEIVDDHDYPCRSNDSNDGGTKRELDHHTLLESEEKLRVEDETGDMNTDLNFTEPKLRDRNYNDSSNLKAYSSGTSESMKETSESSGANVNDDDLELILRQRALENFRKFRGDMQSSGKAPDQKNKIVSQVKQPITDKHELVPGKSVVNDAAVGTNFDKQTPGDETNLPVRRRNLIACPKNNERILNMDKDISGSAKCHLACAPEKVIDSANPSGPVTESTIYNTTNFELTKQTQKSGHDSLPTSASHGPTNAKFPVTEGDGERNAAKTTEAAILSVDNNGRDVDVSSVENKTGKLQDESNQGSQFEQKTMNVMRGGEMVQVSYKVYIPNKVPALARRQLKR</sequence>
<accession>A0A371E2K6</accession>
<dbReference type="Proteomes" id="UP000257109">
    <property type="component" value="Unassembled WGS sequence"/>
</dbReference>
<feature type="compositionally biased region" description="Polar residues" evidence="1">
    <location>
        <begin position="473"/>
        <end position="491"/>
    </location>
</feature>
<feature type="non-terminal residue" evidence="2">
    <location>
        <position position="1"/>
    </location>
</feature>
<comment type="caution">
    <text evidence="2">The sequence shown here is derived from an EMBL/GenBank/DDBJ whole genome shotgun (WGS) entry which is preliminary data.</text>
</comment>
<feature type="region of interest" description="Disordered" evidence="1">
    <location>
        <begin position="285"/>
        <end position="330"/>
    </location>
</feature>
<feature type="compositionally biased region" description="Basic and acidic residues" evidence="1">
    <location>
        <begin position="91"/>
        <end position="101"/>
    </location>
</feature>
<feature type="compositionally biased region" description="Polar residues" evidence="1">
    <location>
        <begin position="145"/>
        <end position="155"/>
    </location>
</feature>
<feature type="compositionally biased region" description="Low complexity" evidence="1">
    <location>
        <begin position="133"/>
        <end position="144"/>
    </location>
</feature>
<feature type="region of interest" description="Disordered" evidence="1">
    <location>
        <begin position="524"/>
        <end position="545"/>
    </location>
</feature>
<keyword evidence="3" id="KW-1185">Reference proteome</keyword>
<feature type="compositionally biased region" description="Basic residues" evidence="1">
    <location>
        <begin position="8"/>
        <end position="38"/>
    </location>
</feature>
<name>A0A371E2K6_MUCPR</name>
<protein>
    <submittedName>
        <fullName evidence="2">Uncharacterized protein</fullName>
    </submittedName>
</protein>
<feature type="compositionally biased region" description="Low complexity" evidence="1">
    <location>
        <begin position="190"/>
        <end position="199"/>
    </location>
</feature>
<dbReference type="OrthoDB" id="786617at2759"/>
<proteinExistence type="predicted"/>